<evidence type="ECO:0000313" key="1">
    <source>
        <dbReference type="EMBL" id="EFX85427.1"/>
    </source>
</evidence>
<keyword evidence="2" id="KW-1185">Reference proteome</keyword>
<reference evidence="1 2" key="1">
    <citation type="journal article" date="2011" name="Science">
        <title>The ecoresponsive genome of Daphnia pulex.</title>
        <authorList>
            <person name="Colbourne J.K."/>
            <person name="Pfrender M.E."/>
            <person name="Gilbert D."/>
            <person name="Thomas W.K."/>
            <person name="Tucker A."/>
            <person name="Oakley T.H."/>
            <person name="Tokishita S."/>
            <person name="Aerts A."/>
            <person name="Arnold G.J."/>
            <person name="Basu M.K."/>
            <person name="Bauer D.J."/>
            <person name="Caceres C.E."/>
            <person name="Carmel L."/>
            <person name="Casola C."/>
            <person name="Choi J.H."/>
            <person name="Detter J.C."/>
            <person name="Dong Q."/>
            <person name="Dusheyko S."/>
            <person name="Eads B.D."/>
            <person name="Frohlich T."/>
            <person name="Geiler-Samerotte K.A."/>
            <person name="Gerlach D."/>
            <person name="Hatcher P."/>
            <person name="Jogdeo S."/>
            <person name="Krijgsveld J."/>
            <person name="Kriventseva E.V."/>
            <person name="Kultz D."/>
            <person name="Laforsch C."/>
            <person name="Lindquist E."/>
            <person name="Lopez J."/>
            <person name="Manak J.R."/>
            <person name="Muller J."/>
            <person name="Pangilinan J."/>
            <person name="Patwardhan R.P."/>
            <person name="Pitluck S."/>
            <person name="Pritham E.J."/>
            <person name="Rechtsteiner A."/>
            <person name="Rho M."/>
            <person name="Rogozin I.B."/>
            <person name="Sakarya O."/>
            <person name="Salamov A."/>
            <person name="Schaack S."/>
            <person name="Shapiro H."/>
            <person name="Shiga Y."/>
            <person name="Skalitzky C."/>
            <person name="Smith Z."/>
            <person name="Souvorov A."/>
            <person name="Sung W."/>
            <person name="Tang Z."/>
            <person name="Tsuchiya D."/>
            <person name="Tu H."/>
            <person name="Vos H."/>
            <person name="Wang M."/>
            <person name="Wolf Y.I."/>
            <person name="Yamagata H."/>
            <person name="Yamada T."/>
            <person name="Ye Y."/>
            <person name="Shaw J.R."/>
            <person name="Andrews J."/>
            <person name="Crease T.J."/>
            <person name="Tang H."/>
            <person name="Lucas S.M."/>
            <person name="Robertson H.M."/>
            <person name="Bork P."/>
            <person name="Koonin E.V."/>
            <person name="Zdobnov E.M."/>
            <person name="Grigoriev I.V."/>
            <person name="Lynch M."/>
            <person name="Boore J.L."/>
        </authorList>
    </citation>
    <scope>NUCLEOTIDE SEQUENCE [LARGE SCALE GENOMIC DNA]</scope>
</reference>
<organism evidence="1 2">
    <name type="scientific">Daphnia pulex</name>
    <name type="common">Water flea</name>
    <dbReference type="NCBI Taxonomy" id="6669"/>
    <lineage>
        <taxon>Eukaryota</taxon>
        <taxon>Metazoa</taxon>
        <taxon>Ecdysozoa</taxon>
        <taxon>Arthropoda</taxon>
        <taxon>Crustacea</taxon>
        <taxon>Branchiopoda</taxon>
        <taxon>Diplostraca</taxon>
        <taxon>Cladocera</taxon>
        <taxon>Anomopoda</taxon>
        <taxon>Daphniidae</taxon>
        <taxon>Daphnia</taxon>
    </lineage>
</organism>
<sequence>MYNFLFDEIKKKIIRRMKKQQLSGLVRRLLSTVKRYERVRPARDGGRGAIILRAALSPTDAAKLLLDL</sequence>
<evidence type="ECO:0000313" key="2">
    <source>
        <dbReference type="Proteomes" id="UP000000305"/>
    </source>
</evidence>
<dbReference type="Proteomes" id="UP000000305">
    <property type="component" value="Unassembled WGS sequence"/>
</dbReference>
<protein>
    <submittedName>
        <fullName evidence="1">Uncharacterized protein</fullName>
    </submittedName>
</protein>
<dbReference type="KEGG" id="dpx:DAPPUDRAFT_238105"/>
<dbReference type="HOGENOM" id="CLU_2796530_0_0_1"/>
<accession>E9G577</accession>
<dbReference type="AlphaFoldDB" id="E9G577"/>
<dbReference type="EMBL" id="GL732532">
    <property type="protein sequence ID" value="EFX85427.1"/>
    <property type="molecule type" value="Genomic_DNA"/>
</dbReference>
<name>E9G577_DAPPU</name>
<gene>
    <name evidence="1" type="ORF">DAPPUDRAFT_238105</name>
</gene>
<proteinExistence type="predicted"/>
<dbReference type="InParanoid" id="E9G577"/>